<evidence type="ECO:0000313" key="7">
    <source>
        <dbReference type="Proteomes" id="UP000019184"/>
    </source>
</evidence>
<dbReference type="PROSITE" id="PS50887">
    <property type="entry name" value="GGDEF"/>
    <property type="match status" value="1"/>
</dbReference>
<feature type="coiled-coil region" evidence="2">
    <location>
        <begin position="35"/>
        <end position="76"/>
    </location>
</feature>
<dbReference type="SMART" id="SM00267">
    <property type="entry name" value="GGDEF"/>
    <property type="match status" value="1"/>
</dbReference>
<dbReference type="Gene3D" id="3.30.70.270">
    <property type="match status" value="1"/>
</dbReference>
<evidence type="ECO:0000256" key="2">
    <source>
        <dbReference type="SAM" id="Coils"/>
    </source>
</evidence>
<feature type="domain" description="PAC" evidence="4">
    <location>
        <begin position="274"/>
        <end position="326"/>
    </location>
</feature>
<name>A0A7U7GBG7_9GAMM</name>
<comment type="cofactor">
    <cofactor evidence="1">
        <name>Mg(2+)</name>
        <dbReference type="ChEBI" id="CHEBI:18420"/>
    </cofactor>
</comment>
<keyword evidence="7" id="KW-1185">Reference proteome</keyword>
<feature type="domain" description="PAS" evidence="3">
    <location>
        <begin position="227"/>
        <end position="270"/>
    </location>
</feature>
<dbReference type="PROSITE" id="PS50113">
    <property type="entry name" value="PAC"/>
    <property type="match status" value="1"/>
</dbReference>
<dbReference type="GO" id="GO:0052621">
    <property type="term" value="F:diguanylate cyclase activity"/>
    <property type="evidence" value="ECO:0007669"/>
    <property type="project" value="UniProtKB-EC"/>
</dbReference>
<dbReference type="InterPro" id="IPR013767">
    <property type="entry name" value="PAS_fold"/>
</dbReference>
<dbReference type="InterPro" id="IPR000160">
    <property type="entry name" value="GGDEF_dom"/>
</dbReference>
<dbReference type="EMBL" id="CBTK010000113">
    <property type="protein sequence ID" value="CDH45009.1"/>
    <property type="molecule type" value="Genomic_DNA"/>
</dbReference>
<evidence type="ECO:0000256" key="1">
    <source>
        <dbReference type="ARBA" id="ARBA00001946"/>
    </source>
</evidence>
<dbReference type="Pfam" id="PF00990">
    <property type="entry name" value="GGDEF"/>
    <property type="match status" value="1"/>
</dbReference>
<keyword evidence="2" id="KW-0175">Coiled coil</keyword>
<evidence type="ECO:0000259" key="4">
    <source>
        <dbReference type="PROSITE" id="PS50113"/>
    </source>
</evidence>
<evidence type="ECO:0000259" key="3">
    <source>
        <dbReference type="PROSITE" id="PS50112"/>
    </source>
</evidence>
<dbReference type="Pfam" id="PF08447">
    <property type="entry name" value="PAS_3"/>
    <property type="match status" value="1"/>
</dbReference>
<dbReference type="InterPro" id="IPR000700">
    <property type="entry name" value="PAS-assoc_C"/>
</dbReference>
<dbReference type="PROSITE" id="PS50112">
    <property type="entry name" value="PAS"/>
    <property type="match status" value="2"/>
</dbReference>
<dbReference type="NCBIfam" id="TIGR00254">
    <property type="entry name" value="GGDEF"/>
    <property type="match status" value="1"/>
</dbReference>
<dbReference type="SMART" id="SM00091">
    <property type="entry name" value="PAS"/>
    <property type="match status" value="2"/>
</dbReference>
<dbReference type="InterPro" id="IPR001610">
    <property type="entry name" value="PAC"/>
</dbReference>
<evidence type="ECO:0000313" key="6">
    <source>
        <dbReference type="EMBL" id="CDH45009.1"/>
    </source>
</evidence>
<dbReference type="CDD" id="cd00130">
    <property type="entry name" value="PAS"/>
    <property type="match status" value="2"/>
</dbReference>
<dbReference type="PANTHER" id="PTHR44757:SF2">
    <property type="entry name" value="BIOFILM ARCHITECTURE MAINTENANCE PROTEIN MBAA"/>
    <property type="match status" value="1"/>
</dbReference>
<dbReference type="OrthoDB" id="5645859at2"/>
<dbReference type="InterPro" id="IPR035965">
    <property type="entry name" value="PAS-like_dom_sf"/>
</dbReference>
<keyword evidence="6" id="KW-0548">Nucleotidyltransferase</keyword>
<comment type="caution">
    <text evidence="6">The sequence shown here is derived from an EMBL/GenBank/DDBJ whole genome shotgun (WGS) entry which is preliminary data.</text>
</comment>
<dbReference type="NCBIfam" id="TIGR00229">
    <property type="entry name" value="sensory_box"/>
    <property type="match status" value="2"/>
</dbReference>
<dbReference type="Pfam" id="PF00989">
    <property type="entry name" value="PAS"/>
    <property type="match status" value="1"/>
</dbReference>
<evidence type="ECO:0000259" key="5">
    <source>
        <dbReference type="PROSITE" id="PS50887"/>
    </source>
</evidence>
<dbReference type="FunFam" id="3.30.70.270:FF:000001">
    <property type="entry name" value="Diguanylate cyclase domain protein"/>
    <property type="match status" value="1"/>
</dbReference>
<dbReference type="EC" id="2.7.7.65" evidence="6"/>
<dbReference type="InterPro" id="IPR029787">
    <property type="entry name" value="Nucleotide_cyclase"/>
</dbReference>
<dbReference type="Proteomes" id="UP000019184">
    <property type="component" value="Unassembled WGS sequence"/>
</dbReference>
<dbReference type="PANTHER" id="PTHR44757">
    <property type="entry name" value="DIGUANYLATE CYCLASE DGCP"/>
    <property type="match status" value="1"/>
</dbReference>
<dbReference type="SUPFAM" id="SSF55073">
    <property type="entry name" value="Nucleotide cyclase"/>
    <property type="match status" value="1"/>
</dbReference>
<dbReference type="InterPro" id="IPR013655">
    <property type="entry name" value="PAS_fold_3"/>
</dbReference>
<dbReference type="Gene3D" id="3.30.450.20">
    <property type="entry name" value="PAS domain"/>
    <property type="match status" value="2"/>
</dbReference>
<keyword evidence="6" id="KW-0808">Transferase</keyword>
<sequence>MNTERDRDWALLRERAEALLDDSRLGVSTLSTIEIERLIHDLSVHQIELELQNEELRTTQNQLEQTRDRYARLYHQAPVGYLTLDASGIIRQTNQTFASMVGRGRGELAGRALADFLADPEHDVFLGRFSAFFKNPEGKSIDVTLCNKDTHKFAARLTGRKDADALLLPRRELVPSMTLLLVIVQDISQQKAMEDALRASEERFRGYYELGLIGMGIMALNKSWVQFNDRLCEILGHPRAELATTTWAEITHPDDLAAEIAQFNRVLAGKTDGYTLDKRFIRRDSQTVHTIISVRCVHSPSGSPDYLVVIVQDITERKALELELRRLATTDPLTDLANRRHFLAQVELELELLQRYAKPAALLMIDLDHFKQVNDSYGHAAGDAVLRHFATVARHVLRKVDLLGRLGGEEFAALLPGTDPEGARQLAERLRQIIASSPAHTASGIITITVSIGVTLFALSDSAADTVLARADRALYRAKDEGRNRVEVDIPELPLLPL</sequence>
<dbReference type="SMART" id="SM00086">
    <property type="entry name" value="PAC"/>
    <property type="match status" value="1"/>
</dbReference>
<dbReference type="InterPro" id="IPR000014">
    <property type="entry name" value="PAS"/>
</dbReference>
<reference evidence="6 7" key="1">
    <citation type="journal article" date="2014" name="ISME J.">
        <title>Candidatus Competibacter-lineage genomes retrieved from metagenomes reveal functional metabolic diversity.</title>
        <authorList>
            <person name="McIlroy S.J."/>
            <person name="Albertsen M."/>
            <person name="Andresen E.K."/>
            <person name="Saunders A.M."/>
            <person name="Kristiansen R."/>
            <person name="Stokholm-Bjerregaard M."/>
            <person name="Nielsen K.L."/>
            <person name="Nielsen P.H."/>
        </authorList>
    </citation>
    <scope>NUCLEOTIDE SEQUENCE [LARGE SCALE GENOMIC DNA]</scope>
    <source>
        <strain evidence="6 7">Run_B_J11</strain>
    </source>
</reference>
<dbReference type="InterPro" id="IPR043128">
    <property type="entry name" value="Rev_trsase/Diguanyl_cyclase"/>
</dbReference>
<dbReference type="GO" id="GO:0006355">
    <property type="term" value="P:regulation of DNA-templated transcription"/>
    <property type="evidence" value="ECO:0007669"/>
    <property type="project" value="InterPro"/>
</dbReference>
<protein>
    <submittedName>
        <fullName evidence="6">Diguanylate cyclase</fullName>
        <ecNumber evidence="6">2.7.7.65</ecNumber>
    </submittedName>
</protein>
<dbReference type="AlphaFoldDB" id="A0A7U7GBG7"/>
<proteinExistence type="predicted"/>
<dbReference type="CDD" id="cd01949">
    <property type="entry name" value="GGDEF"/>
    <property type="match status" value="1"/>
</dbReference>
<feature type="domain" description="GGDEF" evidence="5">
    <location>
        <begin position="358"/>
        <end position="491"/>
    </location>
</feature>
<gene>
    <name evidence="6" type="ORF">BN874_200079</name>
</gene>
<dbReference type="RefSeq" id="WP_051497625.1">
    <property type="nucleotide sequence ID" value="NZ_CBTK010000113.1"/>
</dbReference>
<organism evidence="6 7">
    <name type="scientific">Candidatus Contendobacter odensis Run_B_J11</name>
    <dbReference type="NCBI Taxonomy" id="1400861"/>
    <lineage>
        <taxon>Bacteria</taxon>
        <taxon>Pseudomonadati</taxon>
        <taxon>Pseudomonadota</taxon>
        <taxon>Gammaproteobacteria</taxon>
        <taxon>Candidatus Competibacteraceae</taxon>
        <taxon>Candidatus Contendibacter</taxon>
    </lineage>
</organism>
<dbReference type="InterPro" id="IPR052155">
    <property type="entry name" value="Biofilm_reg_signaling"/>
</dbReference>
<feature type="domain" description="PAS" evidence="3">
    <location>
        <begin position="66"/>
        <end position="121"/>
    </location>
</feature>
<accession>A0A7U7GBG7</accession>
<dbReference type="SUPFAM" id="SSF55785">
    <property type="entry name" value="PYP-like sensor domain (PAS domain)"/>
    <property type="match status" value="2"/>
</dbReference>